<evidence type="ECO:0000313" key="4">
    <source>
        <dbReference type="Proteomes" id="UP000727407"/>
    </source>
</evidence>
<dbReference type="Proteomes" id="UP000727407">
    <property type="component" value="Unassembled WGS sequence"/>
</dbReference>
<keyword evidence="2" id="KW-1133">Transmembrane helix</keyword>
<proteinExistence type="predicted"/>
<dbReference type="AlphaFoldDB" id="A0A8J4XC06"/>
<evidence type="ECO:0000256" key="2">
    <source>
        <dbReference type="SAM" id="Phobius"/>
    </source>
</evidence>
<dbReference type="SMART" id="SM00238">
    <property type="entry name" value="BIR"/>
    <property type="match status" value="1"/>
</dbReference>
<dbReference type="GO" id="GO:0035556">
    <property type="term" value="P:intracellular signal transduction"/>
    <property type="evidence" value="ECO:0007669"/>
    <property type="project" value="InterPro"/>
</dbReference>
<keyword evidence="2" id="KW-0472">Membrane</keyword>
<dbReference type="InterPro" id="IPR032748">
    <property type="entry name" value="PAG"/>
</dbReference>
<organism evidence="3 4">
    <name type="scientific">Clarias magur</name>
    <name type="common">Asian catfish</name>
    <name type="synonym">Macropteronotus magur</name>
    <dbReference type="NCBI Taxonomy" id="1594786"/>
    <lineage>
        <taxon>Eukaryota</taxon>
        <taxon>Metazoa</taxon>
        <taxon>Chordata</taxon>
        <taxon>Craniata</taxon>
        <taxon>Vertebrata</taxon>
        <taxon>Euteleostomi</taxon>
        <taxon>Actinopterygii</taxon>
        <taxon>Neopterygii</taxon>
        <taxon>Teleostei</taxon>
        <taxon>Ostariophysi</taxon>
        <taxon>Siluriformes</taxon>
        <taxon>Clariidae</taxon>
        <taxon>Clarias</taxon>
    </lineage>
</organism>
<dbReference type="GO" id="GO:0050868">
    <property type="term" value="P:negative regulation of T cell activation"/>
    <property type="evidence" value="ECO:0007669"/>
    <property type="project" value="InterPro"/>
</dbReference>
<dbReference type="PANTHER" id="PTHR16322:SF1">
    <property type="entry name" value="LCK-INTERACTING TRANSMEMBRANE ADAPTER 1 ISOFORM X1"/>
    <property type="match status" value="1"/>
</dbReference>
<gene>
    <name evidence="3" type="primary">lime1</name>
    <name evidence="3" type="ORF">DAT39_008759</name>
</gene>
<comment type="caution">
    <text evidence="3">The sequence shown here is derived from an EMBL/GenBank/DDBJ whole genome shotgun (WGS) entry which is preliminary data.</text>
</comment>
<evidence type="ECO:0000313" key="3">
    <source>
        <dbReference type="EMBL" id="KAF5901533.1"/>
    </source>
</evidence>
<protein>
    <submittedName>
        <fullName evidence="3">Lck-interacting transmembrane adapter 1 isoform X1</fullName>
    </submittedName>
</protein>
<dbReference type="PANTHER" id="PTHR16322">
    <property type="entry name" value="PHOSPHOPROTEIN ASSOCIATED WITH GLYCOSPHINGOLIPID-ENRICHED MICRODOMAINS 1"/>
    <property type="match status" value="1"/>
</dbReference>
<sequence>MPVRFQDGYEQSSERPRFDRFGGRPDVEPAAAARGAGQSDNVKCFFCDGNLRNWEPGDDPWQEHAKWFPRFTRWFGVCRCCKCHSKTSSSMDILARPYGKMLVLGAISAASAFIVTIFIVLVCVGCHKKSKSKHSHASMGSQKRDMRIVSACHSKLKSISKSDTRLHELHQLPCSAN</sequence>
<accession>A0A8J4XC06</accession>
<dbReference type="CDD" id="cd00022">
    <property type="entry name" value="BIR"/>
    <property type="match status" value="1"/>
</dbReference>
<reference evidence="3" key="1">
    <citation type="submission" date="2020-07" db="EMBL/GenBank/DDBJ databases">
        <title>Clarias magur genome sequencing, assembly and annotation.</title>
        <authorList>
            <person name="Kushwaha B."/>
            <person name="Kumar R."/>
            <person name="Das P."/>
            <person name="Joshi C.G."/>
            <person name="Kumar D."/>
            <person name="Nagpure N.S."/>
            <person name="Pandey M."/>
            <person name="Agarwal S."/>
            <person name="Srivastava S."/>
            <person name="Singh M."/>
            <person name="Sahoo L."/>
            <person name="Jayasankar P."/>
            <person name="Meher P.K."/>
            <person name="Koringa P.G."/>
            <person name="Iquebal M.A."/>
            <person name="Das S.P."/>
            <person name="Bit A."/>
            <person name="Patnaik S."/>
            <person name="Patel N."/>
            <person name="Shah T.M."/>
            <person name="Hinsu A."/>
            <person name="Jena J.K."/>
        </authorList>
    </citation>
    <scope>NUCLEOTIDE SEQUENCE</scope>
    <source>
        <strain evidence="3">CIFAMagur01</strain>
        <tissue evidence="3">Testis</tissue>
    </source>
</reference>
<dbReference type="OrthoDB" id="9939965at2759"/>
<keyword evidence="2 3" id="KW-0812">Transmembrane</keyword>
<dbReference type="InterPro" id="IPR001370">
    <property type="entry name" value="BIR_rpt"/>
</dbReference>
<dbReference type="Gene3D" id="1.10.1170.10">
    <property type="entry name" value="Inhibitor Of Apoptosis Protein (2mihbC-IAP-1), Chain A"/>
    <property type="match status" value="1"/>
</dbReference>
<name>A0A8J4XC06_CLAMG</name>
<dbReference type="SUPFAM" id="SSF48695">
    <property type="entry name" value="Multiheme cytochromes"/>
    <property type="match status" value="1"/>
</dbReference>
<dbReference type="GO" id="GO:0045121">
    <property type="term" value="C:membrane raft"/>
    <property type="evidence" value="ECO:0007669"/>
    <property type="project" value="InterPro"/>
</dbReference>
<dbReference type="GO" id="GO:0005886">
    <property type="term" value="C:plasma membrane"/>
    <property type="evidence" value="ECO:0007669"/>
    <property type="project" value="InterPro"/>
</dbReference>
<dbReference type="EMBL" id="QNUK01000110">
    <property type="protein sequence ID" value="KAF5901533.1"/>
    <property type="molecule type" value="Genomic_DNA"/>
</dbReference>
<keyword evidence="4" id="KW-1185">Reference proteome</keyword>
<feature type="compositionally biased region" description="Basic and acidic residues" evidence="1">
    <location>
        <begin position="12"/>
        <end position="24"/>
    </location>
</feature>
<dbReference type="Pfam" id="PF00653">
    <property type="entry name" value="BIR"/>
    <property type="match status" value="1"/>
</dbReference>
<dbReference type="PROSITE" id="PS50143">
    <property type="entry name" value="BIR_REPEAT_2"/>
    <property type="match status" value="1"/>
</dbReference>
<feature type="non-terminal residue" evidence="3">
    <location>
        <position position="177"/>
    </location>
</feature>
<feature type="transmembrane region" description="Helical" evidence="2">
    <location>
        <begin position="101"/>
        <end position="124"/>
    </location>
</feature>
<evidence type="ECO:0000256" key="1">
    <source>
        <dbReference type="SAM" id="MobiDB-lite"/>
    </source>
</evidence>
<feature type="region of interest" description="Disordered" evidence="1">
    <location>
        <begin position="1"/>
        <end position="24"/>
    </location>
</feature>
<dbReference type="SUPFAM" id="SSF57924">
    <property type="entry name" value="Inhibitor of apoptosis (IAP) repeat"/>
    <property type="match status" value="1"/>
</dbReference>
<dbReference type="InterPro" id="IPR036280">
    <property type="entry name" value="Multihaem_cyt_sf"/>
</dbReference>